<sequence>MPQGFTTSHSKHQCCMGTPSHPIAPVPWPGPTSFSRPQPMTQPTPTAAPISSMLRPYHAALTTLPPMQCRPLPLWHCLWLCVAPFSRHHSLHKNLVEVDVTMGVAMVVRKEGAEQYHNSDGKEEMMRWMLMKVKVVE</sequence>
<keyword evidence="2" id="KW-1185">Reference proteome</keyword>
<accession>A0ABU6TR23</accession>
<reference evidence="1 2" key="1">
    <citation type="journal article" date="2023" name="Plants (Basel)">
        <title>Bridging the Gap: Combining Genomics and Transcriptomics Approaches to Understand Stylosanthes scabra, an Orphan Legume from the Brazilian Caatinga.</title>
        <authorList>
            <person name="Ferreira-Neto J.R.C."/>
            <person name="da Silva M.D."/>
            <person name="Binneck E."/>
            <person name="de Melo N.F."/>
            <person name="da Silva R.H."/>
            <person name="de Melo A.L.T.M."/>
            <person name="Pandolfi V."/>
            <person name="Bustamante F.O."/>
            <person name="Brasileiro-Vidal A.C."/>
            <person name="Benko-Iseppon A.M."/>
        </authorList>
    </citation>
    <scope>NUCLEOTIDE SEQUENCE [LARGE SCALE GENOMIC DNA]</scope>
    <source>
        <tissue evidence="1">Leaves</tissue>
    </source>
</reference>
<dbReference type="EMBL" id="JASCZI010091640">
    <property type="protein sequence ID" value="MED6150880.1"/>
    <property type="molecule type" value="Genomic_DNA"/>
</dbReference>
<proteinExistence type="predicted"/>
<evidence type="ECO:0000313" key="2">
    <source>
        <dbReference type="Proteomes" id="UP001341840"/>
    </source>
</evidence>
<gene>
    <name evidence="1" type="ORF">PIB30_076888</name>
</gene>
<evidence type="ECO:0000313" key="1">
    <source>
        <dbReference type="EMBL" id="MED6150880.1"/>
    </source>
</evidence>
<dbReference type="Proteomes" id="UP001341840">
    <property type="component" value="Unassembled WGS sequence"/>
</dbReference>
<protein>
    <submittedName>
        <fullName evidence="1">Uncharacterized protein</fullName>
    </submittedName>
</protein>
<comment type="caution">
    <text evidence="1">The sequence shown here is derived from an EMBL/GenBank/DDBJ whole genome shotgun (WGS) entry which is preliminary data.</text>
</comment>
<name>A0ABU6TR23_9FABA</name>
<organism evidence="1 2">
    <name type="scientific">Stylosanthes scabra</name>
    <dbReference type="NCBI Taxonomy" id="79078"/>
    <lineage>
        <taxon>Eukaryota</taxon>
        <taxon>Viridiplantae</taxon>
        <taxon>Streptophyta</taxon>
        <taxon>Embryophyta</taxon>
        <taxon>Tracheophyta</taxon>
        <taxon>Spermatophyta</taxon>
        <taxon>Magnoliopsida</taxon>
        <taxon>eudicotyledons</taxon>
        <taxon>Gunneridae</taxon>
        <taxon>Pentapetalae</taxon>
        <taxon>rosids</taxon>
        <taxon>fabids</taxon>
        <taxon>Fabales</taxon>
        <taxon>Fabaceae</taxon>
        <taxon>Papilionoideae</taxon>
        <taxon>50 kb inversion clade</taxon>
        <taxon>dalbergioids sensu lato</taxon>
        <taxon>Dalbergieae</taxon>
        <taxon>Pterocarpus clade</taxon>
        <taxon>Stylosanthes</taxon>
    </lineage>
</organism>